<dbReference type="PANTHER" id="PTHR11803">
    <property type="entry name" value="2-IMINOBUTANOATE/2-IMINOPROPANOATE DEAMINASE RIDA"/>
    <property type="match status" value="1"/>
</dbReference>
<dbReference type="NCBIfam" id="TIGR00004">
    <property type="entry name" value="Rid family detoxifying hydrolase"/>
    <property type="match status" value="1"/>
</dbReference>
<dbReference type="InterPro" id="IPR006175">
    <property type="entry name" value="YjgF/YER057c/UK114"/>
</dbReference>
<name>A0A1B7MV67_9AGAM</name>
<gene>
    <name evidence="2" type="ORF">K503DRAFT_721286</name>
</gene>
<accession>A0A1B7MV67</accession>
<dbReference type="GO" id="GO:0005829">
    <property type="term" value="C:cytosol"/>
    <property type="evidence" value="ECO:0007669"/>
    <property type="project" value="TreeGrafter"/>
</dbReference>
<dbReference type="PANTHER" id="PTHR11803:SF58">
    <property type="entry name" value="PROTEIN HMF1-RELATED"/>
    <property type="match status" value="1"/>
</dbReference>
<dbReference type="SUPFAM" id="SSF55298">
    <property type="entry name" value="YjgF-like"/>
    <property type="match status" value="1"/>
</dbReference>
<comment type="similarity">
    <text evidence="1">Belongs to the RutC family.</text>
</comment>
<keyword evidence="3" id="KW-1185">Reference proteome</keyword>
<dbReference type="STRING" id="1314800.A0A1B7MV67"/>
<dbReference type="InterPro" id="IPR035959">
    <property type="entry name" value="RutC-like_sf"/>
</dbReference>
<dbReference type="OrthoDB" id="309640at2759"/>
<dbReference type="EMBL" id="KV448412">
    <property type="protein sequence ID" value="OAX36489.1"/>
    <property type="molecule type" value="Genomic_DNA"/>
</dbReference>
<dbReference type="CDD" id="cd00448">
    <property type="entry name" value="YjgF_YER057c_UK114_family"/>
    <property type="match status" value="1"/>
</dbReference>
<organism evidence="2 3">
    <name type="scientific">Rhizopogon vinicolor AM-OR11-026</name>
    <dbReference type="NCBI Taxonomy" id="1314800"/>
    <lineage>
        <taxon>Eukaryota</taxon>
        <taxon>Fungi</taxon>
        <taxon>Dikarya</taxon>
        <taxon>Basidiomycota</taxon>
        <taxon>Agaricomycotina</taxon>
        <taxon>Agaricomycetes</taxon>
        <taxon>Agaricomycetidae</taxon>
        <taxon>Boletales</taxon>
        <taxon>Suillineae</taxon>
        <taxon>Rhizopogonaceae</taxon>
        <taxon>Rhizopogon</taxon>
    </lineage>
</organism>
<dbReference type="Gene3D" id="3.30.1330.40">
    <property type="entry name" value="RutC-like"/>
    <property type="match status" value="1"/>
</dbReference>
<dbReference type="GO" id="GO:0019239">
    <property type="term" value="F:deaminase activity"/>
    <property type="evidence" value="ECO:0007669"/>
    <property type="project" value="TreeGrafter"/>
</dbReference>
<dbReference type="InParanoid" id="A0A1B7MV67"/>
<dbReference type="InterPro" id="IPR006056">
    <property type="entry name" value="RidA"/>
</dbReference>
<protein>
    <submittedName>
        <fullName evidence="2">Endoribonuclease L-PSP</fullName>
    </submittedName>
</protein>
<sequence length="135" mass="14343">MTREIVFAPDAVPPLPVFSQAIKSKGHVYVSGNIGCTNDFLIVEGGVQGQTYAALENIGKILDAAGSGLQHVVKANVYLTNMSRDFDDMNSVYRKFFDASAMPVRTCVGVAALPLGASVEIECMAEIPDSSSEQA</sequence>
<dbReference type="GO" id="GO:0005739">
    <property type="term" value="C:mitochondrion"/>
    <property type="evidence" value="ECO:0007669"/>
    <property type="project" value="TreeGrafter"/>
</dbReference>
<evidence type="ECO:0000313" key="3">
    <source>
        <dbReference type="Proteomes" id="UP000092154"/>
    </source>
</evidence>
<proteinExistence type="inferred from homology"/>
<dbReference type="AlphaFoldDB" id="A0A1B7MV67"/>
<evidence type="ECO:0000256" key="1">
    <source>
        <dbReference type="ARBA" id="ARBA00010552"/>
    </source>
</evidence>
<reference evidence="2 3" key="1">
    <citation type="submission" date="2016-06" db="EMBL/GenBank/DDBJ databases">
        <title>Comparative genomics of the ectomycorrhizal sister species Rhizopogon vinicolor and Rhizopogon vesiculosus (Basidiomycota: Boletales) reveals a divergence of the mating type B locus.</title>
        <authorList>
            <consortium name="DOE Joint Genome Institute"/>
            <person name="Mujic A.B."/>
            <person name="Kuo A."/>
            <person name="Tritt A."/>
            <person name="Lipzen A."/>
            <person name="Chen C."/>
            <person name="Johnson J."/>
            <person name="Sharma A."/>
            <person name="Barry K."/>
            <person name="Grigoriev I.V."/>
            <person name="Spatafora J.W."/>
        </authorList>
    </citation>
    <scope>NUCLEOTIDE SEQUENCE [LARGE SCALE GENOMIC DNA]</scope>
    <source>
        <strain evidence="2 3">AM-OR11-026</strain>
    </source>
</reference>
<dbReference type="Proteomes" id="UP000092154">
    <property type="component" value="Unassembled WGS sequence"/>
</dbReference>
<dbReference type="Pfam" id="PF01042">
    <property type="entry name" value="Ribonuc_L-PSP"/>
    <property type="match status" value="1"/>
</dbReference>
<dbReference type="FunFam" id="3.30.1330.40:FF:000001">
    <property type="entry name" value="L-PSP family endoribonuclease"/>
    <property type="match status" value="1"/>
</dbReference>
<evidence type="ECO:0000313" key="2">
    <source>
        <dbReference type="EMBL" id="OAX36489.1"/>
    </source>
</evidence>